<feature type="domain" description="DUF2344" evidence="1">
    <location>
        <begin position="3"/>
        <end position="191"/>
    </location>
</feature>
<dbReference type="AlphaFoldDB" id="A0A9D1L6C5"/>
<reference evidence="2" key="2">
    <citation type="journal article" date="2021" name="PeerJ">
        <title>Extensive microbial diversity within the chicken gut microbiome revealed by metagenomics and culture.</title>
        <authorList>
            <person name="Gilroy R."/>
            <person name="Ravi A."/>
            <person name="Getino M."/>
            <person name="Pursley I."/>
            <person name="Horton D.L."/>
            <person name="Alikhan N.F."/>
            <person name="Baker D."/>
            <person name="Gharbi K."/>
            <person name="Hall N."/>
            <person name="Watson M."/>
            <person name="Adriaenssens E.M."/>
            <person name="Foster-Nyarko E."/>
            <person name="Jarju S."/>
            <person name="Secka A."/>
            <person name="Antonio M."/>
            <person name="Oren A."/>
            <person name="Chaudhuri R.R."/>
            <person name="La Ragione R."/>
            <person name="Hildebrand F."/>
            <person name="Pallen M.J."/>
        </authorList>
    </citation>
    <scope>NUCLEOTIDE SEQUENCE</scope>
    <source>
        <strain evidence="2">ChiHcec3-6078</strain>
    </source>
</reference>
<proteinExistence type="predicted"/>
<sequence>MYKYLLEFSKTGTICFISHLDTMRLFKRSFKRAGIDPAYSKGFNPHPKMSFAQPLALGYEGLAEYMEFETEDYRDPGEVKEKINRLMPEGIKILRCLEAAGMTKTLASAVEAAEYLIKIPAENLLGKEGEEMKEAYMGSPEIMAEKVSKKKKRTEYVDIKPMIRDISLYTEEGILTAEAVLDCGSRSNLSPELVIKTLDAAFCLKADRSEAEVTRRRIFFGEEQEKILKI</sequence>
<organism evidence="2 3">
    <name type="scientific">Candidatus Allocopromorpha excrementigallinarum</name>
    <dbReference type="NCBI Taxonomy" id="2840742"/>
    <lineage>
        <taxon>Bacteria</taxon>
        <taxon>Bacillati</taxon>
        <taxon>Bacillota</taxon>
        <taxon>Clostridia</taxon>
        <taxon>Eubacteriales</taxon>
        <taxon>Eubacteriaceae</taxon>
        <taxon>Eubacteriaceae incertae sedis</taxon>
        <taxon>Candidatus Allocopromorpha</taxon>
    </lineage>
</organism>
<dbReference type="Proteomes" id="UP000824090">
    <property type="component" value="Unassembled WGS sequence"/>
</dbReference>
<reference evidence="2" key="1">
    <citation type="submission" date="2020-10" db="EMBL/GenBank/DDBJ databases">
        <authorList>
            <person name="Gilroy R."/>
        </authorList>
    </citation>
    <scope>NUCLEOTIDE SEQUENCE</scope>
    <source>
        <strain evidence="2">ChiHcec3-6078</strain>
    </source>
</reference>
<dbReference type="NCBIfam" id="TIGR03936">
    <property type="entry name" value="sam_1_link_chp"/>
    <property type="match status" value="1"/>
</dbReference>
<protein>
    <submittedName>
        <fullName evidence="2">DUF2344 domain-containing protein</fullName>
    </submittedName>
</protein>
<name>A0A9D1L6C5_9FIRM</name>
<dbReference type="InterPro" id="IPR018768">
    <property type="entry name" value="DUF2344"/>
</dbReference>
<dbReference type="EMBL" id="DVMP01000074">
    <property type="protein sequence ID" value="HIU25611.1"/>
    <property type="molecule type" value="Genomic_DNA"/>
</dbReference>
<accession>A0A9D1L6C5</accession>
<evidence type="ECO:0000313" key="2">
    <source>
        <dbReference type="EMBL" id="HIU25611.1"/>
    </source>
</evidence>
<gene>
    <name evidence="2" type="ORF">IAC50_03870</name>
</gene>
<comment type="caution">
    <text evidence="2">The sequence shown here is derived from an EMBL/GenBank/DDBJ whole genome shotgun (WGS) entry which is preliminary data.</text>
</comment>
<dbReference type="Pfam" id="PF10105">
    <property type="entry name" value="DUF2344"/>
    <property type="match status" value="1"/>
</dbReference>
<evidence type="ECO:0000313" key="3">
    <source>
        <dbReference type="Proteomes" id="UP000824090"/>
    </source>
</evidence>
<evidence type="ECO:0000259" key="1">
    <source>
        <dbReference type="Pfam" id="PF10105"/>
    </source>
</evidence>